<proteinExistence type="predicted"/>
<evidence type="ECO:0000313" key="1">
    <source>
        <dbReference type="EMBL" id="PAV11222.1"/>
    </source>
</evidence>
<dbReference type="RefSeq" id="WP_095645701.1">
    <property type="nucleotide sequence ID" value="NZ_LMVP01000526.1"/>
</dbReference>
<dbReference type="AlphaFoldDB" id="A0A2A2HPD4"/>
<name>A0A2A2HPD4_9EURY</name>
<comment type="caution">
    <text evidence="1">The sequence shown here is derived from an EMBL/GenBank/DDBJ whole genome shotgun (WGS) entry which is preliminary data.</text>
</comment>
<keyword evidence="2" id="KW-1185">Reference proteome</keyword>
<dbReference type="Proteomes" id="UP000218164">
    <property type="component" value="Unassembled WGS sequence"/>
</dbReference>
<protein>
    <submittedName>
        <fullName evidence="1">Uncharacterized protein</fullName>
    </submittedName>
</protein>
<accession>A0A2A2HPD4</accession>
<gene>
    <name evidence="1" type="ORF">ASJ81_11230</name>
</gene>
<sequence length="196" mass="22871">MRKLVYVRIVHTSEDMGSLSKKLQEEIISRIGRDKWEENQKKILKFWEELEKEILGLKLDLEHTKIYQDGLPAEGEIGMKIVYTAAKLGSQNYRLIEKLVEKGAQIVATESPELLIEERNLLMEMYNSPTLEEREKAKRRYELRKKNLLLERDEYIASRISNTLKTAETGVLFIGAEHNVIPFIAKDIEIIDLVKR</sequence>
<dbReference type="OrthoDB" id="134522at2157"/>
<reference evidence="1 2" key="1">
    <citation type="journal article" date="2017" name="BMC Genomics">
        <title>Genomic analysis of methanogenic archaea reveals a shift towards energy conservation.</title>
        <authorList>
            <person name="Gilmore S.P."/>
            <person name="Henske J.K."/>
            <person name="Sexton J.A."/>
            <person name="Solomon K.V."/>
            <person name="Seppala S."/>
            <person name="Yoo J.I."/>
            <person name="Huyett L.M."/>
            <person name="Pressman A."/>
            <person name="Cogan J.Z."/>
            <person name="Kivenson V."/>
            <person name="Peng X."/>
            <person name="Tan Y."/>
            <person name="Valentine D.L."/>
            <person name="O'Malley M.A."/>
        </authorList>
    </citation>
    <scope>NUCLEOTIDE SEQUENCE [LARGE SCALE GENOMIC DNA]</scope>
    <source>
        <strain evidence="1 2">MC-15</strain>
    </source>
</reference>
<organism evidence="1 2">
    <name type="scientific">Methanosarcina spelaei</name>
    <dbReference type="NCBI Taxonomy" id="1036679"/>
    <lineage>
        <taxon>Archaea</taxon>
        <taxon>Methanobacteriati</taxon>
        <taxon>Methanobacteriota</taxon>
        <taxon>Stenosarchaea group</taxon>
        <taxon>Methanomicrobia</taxon>
        <taxon>Methanosarcinales</taxon>
        <taxon>Methanosarcinaceae</taxon>
        <taxon>Methanosarcina</taxon>
    </lineage>
</organism>
<dbReference type="EMBL" id="LMVP01000526">
    <property type="protein sequence ID" value="PAV11222.1"/>
    <property type="molecule type" value="Genomic_DNA"/>
</dbReference>
<evidence type="ECO:0000313" key="2">
    <source>
        <dbReference type="Proteomes" id="UP000218164"/>
    </source>
</evidence>